<dbReference type="Proteomes" id="UP000515121">
    <property type="component" value="Unplaced"/>
</dbReference>
<dbReference type="GO" id="GO:0048046">
    <property type="term" value="C:apoplast"/>
    <property type="evidence" value="ECO:0007669"/>
    <property type="project" value="UniProtKB-SubCell"/>
</dbReference>
<dbReference type="AlphaFoldDB" id="A0A6P6ALU1"/>
<dbReference type="CDD" id="cd02241">
    <property type="entry name" value="cupin_OxOx"/>
    <property type="match status" value="1"/>
</dbReference>
<sequence>MGIISCIHALILVLTVFQVIYASEADLKLDSVLPPNFTAADANFFTHTAFRVLIGADPPTGFEVMKVSEAEFPALNGQGVSYAVQQFPSGSLNPVHSHPHAAELLFLLIGYLEAGFVDAQNVLHIQTLQAGDLFIFPKGVVHYQYNYGPDSAFAISAFGSANAGTITSPGSVFSTNIRDDIIAKSFRIDVSTVKKIKASPIPKGQGTLKDPFLT</sequence>
<dbReference type="SUPFAM" id="SSF51182">
    <property type="entry name" value="RmlC-like cupins"/>
    <property type="match status" value="1"/>
</dbReference>
<evidence type="ECO:0000256" key="2">
    <source>
        <dbReference type="ARBA" id="ARBA00007456"/>
    </source>
</evidence>
<keyword evidence="13" id="KW-1185">Reference proteome</keyword>
<feature type="binding site" evidence="9">
    <location>
        <position position="103"/>
    </location>
    <ligand>
        <name>oxalate</name>
        <dbReference type="ChEBI" id="CHEBI:30623"/>
    </ligand>
</feature>
<proteinExistence type="inferred from homology"/>
<feature type="chain" id="PRO_5028509270" description="Germin-like protein" evidence="11">
    <location>
        <begin position="23"/>
        <end position="214"/>
    </location>
</feature>
<dbReference type="Gene3D" id="2.60.120.10">
    <property type="entry name" value="Jelly Rolls"/>
    <property type="match status" value="1"/>
</dbReference>
<dbReference type="InterPro" id="IPR011051">
    <property type="entry name" value="RmlC_Cupin_sf"/>
</dbReference>
<reference evidence="14" key="1">
    <citation type="submission" date="2025-08" db="UniProtKB">
        <authorList>
            <consortium name="RefSeq"/>
        </authorList>
    </citation>
    <scope>IDENTIFICATION</scope>
    <source>
        <tissue evidence="14">Fruit stalk</tissue>
    </source>
</reference>
<dbReference type="RefSeq" id="XP_022765798.1">
    <property type="nucleotide sequence ID" value="XM_022910063.1"/>
</dbReference>
<accession>A0A6P6ALU1</accession>
<feature type="binding site" evidence="10">
    <location>
        <position position="142"/>
    </location>
    <ligand>
        <name>Mn(2+)</name>
        <dbReference type="ChEBI" id="CHEBI:29035"/>
    </ligand>
</feature>
<gene>
    <name evidence="14" type="primary">LOC111310586</name>
</gene>
<feature type="binding site" evidence="10">
    <location>
        <position position="98"/>
    </location>
    <ligand>
        <name>Mn(2+)</name>
        <dbReference type="ChEBI" id="CHEBI:29035"/>
    </ligand>
</feature>
<dbReference type="GeneID" id="111310586"/>
<dbReference type="SMART" id="SM00835">
    <property type="entry name" value="Cupin_1"/>
    <property type="match status" value="1"/>
</dbReference>
<keyword evidence="7" id="KW-0325">Glycoprotein</keyword>
<dbReference type="InterPro" id="IPR014710">
    <property type="entry name" value="RmlC-like_jellyroll"/>
</dbReference>
<evidence type="ECO:0000256" key="6">
    <source>
        <dbReference type="ARBA" id="ARBA00022729"/>
    </source>
</evidence>
<evidence type="ECO:0000256" key="4">
    <source>
        <dbReference type="ARBA" id="ARBA00022525"/>
    </source>
</evidence>
<evidence type="ECO:0000256" key="3">
    <source>
        <dbReference type="ARBA" id="ARBA00022523"/>
    </source>
</evidence>
<organism evidence="13 14">
    <name type="scientific">Durio zibethinus</name>
    <name type="common">Durian</name>
    <dbReference type="NCBI Taxonomy" id="66656"/>
    <lineage>
        <taxon>Eukaryota</taxon>
        <taxon>Viridiplantae</taxon>
        <taxon>Streptophyta</taxon>
        <taxon>Embryophyta</taxon>
        <taxon>Tracheophyta</taxon>
        <taxon>Spermatophyta</taxon>
        <taxon>Magnoliopsida</taxon>
        <taxon>eudicotyledons</taxon>
        <taxon>Gunneridae</taxon>
        <taxon>Pentapetalae</taxon>
        <taxon>rosids</taxon>
        <taxon>malvids</taxon>
        <taxon>Malvales</taxon>
        <taxon>Malvaceae</taxon>
        <taxon>Helicteroideae</taxon>
        <taxon>Durio</taxon>
    </lineage>
</organism>
<evidence type="ECO:0000256" key="1">
    <source>
        <dbReference type="ARBA" id="ARBA00004271"/>
    </source>
</evidence>
<evidence type="ECO:0000256" key="5">
    <source>
        <dbReference type="ARBA" id="ARBA00022723"/>
    </source>
</evidence>
<evidence type="ECO:0000256" key="8">
    <source>
        <dbReference type="ARBA" id="ARBA00023211"/>
    </source>
</evidence>
<dbReference type="InterPro" id="IPR006045">
    <property type="entry name" value="Cupin_1"/>
</dbReference>
<dbReference type="PRINTS" id="PR00325">
    <property type="entry name" value="GERMIN"/>
</dbReference>
<feature type="binding site" evidence="9">
    <location>
        <position position="93"/>
    </location>
    <ligand>
        <name>oxalate</name>
        <dbReference type="ChEBI" id="CHEBI:30623"/>
    </ligand>
</feature>
<dbReference type="InterPro" id="IPR001929">
    <property type="entry name" value="Germin"/>
</dbReference>
<keyword evidence="8 9" id="KW-0464">Manganese</keyword>
<keyword evidence="3 11" id="KW-0052">Apoplast</keyword>
<evidence type="ECO:0000313" key="14">
    <source>
        <dbReference type="RefSeq" id="XP_022765798.1"/>
    </source>
</evidence>
<keyword evidence="5 9" id="KW-0479">Metal-binding</keyword>
<evidence type="ECO:0000256" key="7">
    <source>
        <dbReference type="ARBA" id="ARBA00023180"/>
    </source>
</evidence>
<evidence type="ECO:0000256" key="11">
    <source>
        <dbReference type="RuleBase" id="RU366015"/>
    </source>
</evidence>
<dbReference type="PANTHER" id="PTHR31238">
    <property type="entry name" value="GERMIN-LIKE PROTEIN SUBFAMILY 3 MEMBER 3"/>
    <property type="match status" value="1"/>
</dbReference>
<dbReference type="GO" id="GO:0030145">
    <property type="term" value="F:manganese ion binding"/>
    <property type="evidence" value="ECO:0007669"/>
    <property type="project" value="UniProtKB-UniRule"/>
</dbReference>
<evidence type="ECO:0000259" key="12">
    <source>
        <dbReference type="SMART" id="SM00835"/>
    </source>
</evidence>
<feature type="binding site" evidence="9">
    <location>
        <position position="98"/>
    </location>
    <ligand>
        <name>oxalate</name>
        <dbReference type="ChEBI" id="CHEBI:30623"/>
    </ligand>
</feature>
<feature type="binding site" evidence="10">
    <location>
        <position position="96"/>
    </location>
    <ligand>
        <name>Mn(2+)</name>
        <dbReference type="ChEBI" id="CHEBI:29035"/>
    </ligand>
</feature>
<dbReference type="Pfam" id="PF00190">
    <property type="entry name" value="Cupin_1"/>
    <property type="match status" value="1"/>
</dbReference>
<evidence type="ECO:0000256" key="9">
    <source>
        <dbReference type="PIRSR" id="PIRSR601929-1"/>
    </source>
</evidence>
<name>A0A6P6ALU1_DURZI</name>
<feature type="binding site" evidence="10">
    <location>
        <position position="103"/>
    </location>
    <ligand>
        <name>Mn(2+)</name>
        <dbReference type="ChEBI" id="CHEBI:29035"/>
    </ligand>
</feature>
<feature type="signal peptide" evidence="11">
    <location>
        <begin position="1"/>
        <end position="22"/>
    </location>
</feature>
<keyword evidence="6 11" id="KW-0732">Signal</keyword>
<dbReference type="KEGG" id="dzi:111310586"/>
<feature type="domain" description="Cupin type-1" evidence="12">
    <location>
        <begin position="54"/>
        <end position="194"/>
    </location>
</feature>
<dbReference type="OrthoDB" id="1921208at2759"/>
<comment type="similarity">
    <text evidence="2 11">Belongs to the germin family.</text>
</comment>
<comment type="subcellular location">
    <subcellularLocation>
        <location evidence="1 11">Secreted</location>
        <location evidence="1 11">Extracellular space</location>
        <location evidence="1 11">Apoplast</location>
    </subcellularLocation>
</comment>
<evidence type="ECO:0000256" key="10">
    <source>
        <dbReference type="PIRSR" id="PIRSR601929-2"/>
    </source>
</evidence>
<keyword evidence="4 11" id="KW-0964">Secreted</keyword>
<protein>
    <recommendedName>
        <fullName evidence="11">Germin-like protein</fullName>
    </recommendedName>
</protein>
<evidence type="ECO:0000313" key="13">
    <source>
        <dbReference type="Proteomes" id="UP000515121"/>
    </source>
</evidence>